<organism evidence="1 2">
    <name type="scientific">Paenibacillus lactis 154</name>
    <dbReference type="NCBI Taxonomy" id="743719"/>
    <lineage>
        <taxon>Bacteria</taxon>
        <taxon>Bacillati</taxon>
        <taxon>Bacillota</taxon>
        <taxon>Bacilli</taxon>
        <taxon>Bacillales</taxon>
        <taxon>Paenibacillaceae</taxon>
        <taxon>Paenibacillus</taxon>
    </lineage>
</organism>
<dbReference type="Proteomes" id="UP000003891">
    <property type="component" value="Unassembled WGS sequence"/>
</dbReference>
<sequence length="79" mass="9141">MTTITLEALFHDHTGSEEALFFCMITGPVQLDRSLNGLMERSFSKEGYPALLTDFSTYRDRSHSLILYVDYKLLFVHHI</sequence>
<name>G4HPY3_9BACL</name>
<dbReference type="AlphaFoldDB" id="G4HPY3"/>
<protein>
    <submittedName>
        <fullName evidence="1">Uncharacterized protein</fullName>
    </submittedName>
</protein>
<gene>
    <name evidence="1" type="ORF">PaelaDRAFT_6044</name>
</gene>
<evidence type="ECO:0000313" key="1">
    <source>
        <dbReference type="EMBL" id="EHB46530.1"/>
    </source>
</evidence>
<accession>G4HPY3</accession>
<proteinExistence type="predicted"/>
<dbReference type="EMBL" id="AGIP01000029">
    <property type="protein sequence ID" value="EHB46530.1"/>
    <property type="molecule type" value="Genomic_DNA"/>
</dbReference>
<evidence type="ECO:0000313" key="2">
    <source>
        <dbReference type="Proteomes" id="UP000003891"/>
    </source>
</evidence>
<reference evidence="1 2" key="1">
    <citation type="submission" date="2011-09" db="EMBL/GenBank/DDBJ databases">
        <title>The draft genome of Paenibacillus lactis 154.</title>
        <authorList>
            <consortium name="US DOE Joint Genome Institute (JGI-PGF)"/>
            <person name="Lucas S."/>
            <person name="Han J."/>
            <person name="Lapidus A."/>
            <person name="Cheng J.-F."/>
            <person name="Goodwin L."/>
            <person name="Pitluck S."/>
            <person name="Peters L."/>
            <person name="Land M.L."/>
            <person name="Hauser L."/>
            <person name="Siebers A."/>
            <person name="Thelen M."/>
            <person name="Hugenholtz P."/>
            <person name="Allgaier M."/>
            <person name="Woyke T.J."/>
        </authorList>
    </citation>
    <scope>NUCLEOTIDE SEQUENCE [LARGE SCALE GENOMIC DNA]</scope>
    <source>
        <strain evidence="1 2">154</strain>
    </source>
</reference>
<dbReference type="STRING" id="743719.PaelaDRAFT_6044"/>